<evidence type="ECO:0000313" key="3">
    <source>
        <dbReference type="EMBL" id="ORV19750.1"/>
    </source>
</evidence>
<keyword evidence="5" id="KW-1185">Reference proteome</keyword>
<dbReference type="AlphaFoldDB" id="A0A0U1DGK1"/>
<evidence type="ECO:0000313" key="1">
    <source>
        <dbReference type="EMBL" id="CQD15877.1"/>
    </source>
</evidence>
<reference evidence="1 4" key="1">
    <citation type="submission" date="2015-03" db="EMBL/GenBank/DDBJ databases">
        <authorList>
            <person name="Murphy D."/>
        </authorList>
    </citation>
    <scope>NUCLEOTIDE SEQUENCE [LARGE SCALE GENOMIC DNA]</scope>
    <source>
        <strain evidence="1 4">D16</strain>
    </source>
</reference>
<dbReference type="EMBL" id="CTEF01000002">
    <property type="protein sequence ID" value="CQD15877.1"/>
    <property type="molecule type" value="Genomic_DNA"/>
</dbReference>
<gene>
    <name evidence="3" type="ORF">AWB98_02385</name>
    <name evidence="1" type="ORF">BN970_03348</name>
    <name evidence="2" type="ORF">BN970_07125</name>
</gene>
<evidence type="ECO:0000313" key="5">
    <source>
        <dbReference type="Proteomes" id="UP000193811"/>
    </source>
</evidence>
<dbReference type="EMBL" id="CTEF01000011">
    <property type="protein sequence ID" value="CQD25323.1"/>
    <property type="molecule type" value="Genomic_DNA"/>
</dbReference>
<protein>
    <submittedName>
        <fullName evidence="1">Uncharacterized protein</fullName>
    </submittedName>
</protein>
<evidence type="ECO:0000313" key="4">
    <source>
        <dbReference type="Proteomes" id="UP000182227"/>
    </source>
</evidence>
<dbReference type="GeneID" id="44300366"/>
<sequence length="107" mass="12078">MTRQFDDEPYAVRVLQRVDVAADALYQAAVTEFDRAQIEKLTSLFEGFAESAAGQWREIRHYIEAERVALERAESAERLLAVADAENARLHALVEELESVAREAARS</sequence>
<dbReference type="EMBL" id="LQOP01000040">
    <property type="protein sequence ID" value="ORV19750.1"/>
    <property type="molecule type" value="Genomic_DNA"/>
</dbReference>
<organism evidence="1 4">
    <name type="scientific">Mycolicibacterium conceptionense</name>
    <dbReference type="NCBI Taxonomy" id="451644"/>
    <lineage>
        <taxon>Bacteria</taxon>
        <taxon>Bacillati</taxon>
        <taxon>Actinomycetota</taxon>
        <taxon>Actinomycetes</taxon>
        <taxon>Mycobacteriales</taxon>
        <taxon>Mycobacteriaceae</taxon>
        <taxon>Mycolicibacterium</taxon>
    </lineage>
</organism>
<dbReference type="Proteomes" id="UP000182227">
    <property type="component" value="Unassembled WGS sequence"/>
</dbReference>
<name>A0A0U1DGK1_9MYCO</name>
<evidence type="ECO:0000313" key="2">
    <source>
        <dbReference type="EMBL" id="CQD25323.1"/>
    </source>
</evidence>
<dbReference type="RefSeq" id="WP_085143273.1">
    <property type="nucleotide sequence ID" value="NZ_JACKVA010000026.1"/>
</dbReference>
<accession>A0A0U1DGK1</accession>
<proteinExistence type="predicted"/>
<dbReference type="Proteomes" id="UP000193811">
    <property type="component" value="Unassembled WGS sequence"/>
</dbReference>
<reference evidence="3 5" key="2">
    <citation type="submission" date="2016-01" db="EMBL/GenBank/DDBJ databases">
        <title>The new phylogeny of the genus Mycobacterium.</title>
        <authorList>
            <person name="Tarcisio F."/>
            <person name="Conor M."/>
            <person name="Antonella G."/>
            <person name="Elisabetta G."/>
            <person name="Giulia F.S."/>
            <person name="Sara T."/>
            <person name="Anna F."/>
            <person name="Clotilde B."/>
            <person name="Roberto B."/>
            <person name="Veronica D.S."/>
            <person name="Fabio R."/>
            <person name="Monica P."/>
            <person name="Olivier J."/>
            <person name="Enrico T."/>
            <person name="Nicola S."/>
        </authorList>
    </citation>
    <scope>NUCLEOTIDE SEQUENCE [LARGE SCALE GENOMIC DNA]</scope>
    <source>
        <strain evidence="3 5">CCUG 50187</strain>
    </source>
</reference>